<dbReference type="Proteomes" id="UP000663832">
    <property type="component" value="Unassembled WGS sequence"/>
</dbReference>
<dbReference type="PANTHER" id="PTHR32083:SF0">
    <property type="entry name" value="CILIA AND FLAGELLA-ASSOCIATED PROTEIN 58"/>
    <property type="match status" value="1"/>
</dbReference>
<feature type="domain" description="Cilia- and flagella-associated protein 58 central coiled coil" evidence="4">
    <location>
        <begin position="401"/>
        <end position="700"/>
    </location>
</feature>
<evidence type="ECO:0000256" key="1">
    <source>
        <dbReference type="ARBA" id="ARBA00023054"/>
    </source>
</evidence>
<evidence type="ECO:0000313" key="5">
    <source>
        <dbReference type="EMBL" id="CAF0917156.1"/>
    </source>
</evidence>
<evidence type="ECO:0000313" key="7">
    <source>
        <dbReference type="Proteomes" id="UP000663832"/>
    </source>
</evidence>
<reference evidence="6" key="1">
    <citation type="submission" date="2021-02" db="EMBL/GenBank/DDBJ databases">
        <authorList>
            <person name="Nowell W R."/>
        </authorList>
    </citation>
    <scope>NUCLEOTIDE SEQUENCE</scope>
</reference>
<feature type="coiled-coil region" evidence="2">
    <location>
        <begin position="778"/>
        <end position="879"/>
    </location>
</feature>
<evidence type="ECO:0000256" key="2">
    <source>
        <dbReference type="SAM" id="Coils"/>
    </source>
</evidence>
<name>A0A814FF32_9BILA</name>
<feature type="coiled-coil region" evidence="2">
    <location>
        <begin position="137"/>
        <end position="640"/>
    </location>
</feature>
<dbReference type="GO" id="GO:0005856">
    <property type="term" value="C:cytoskeleton"/>
    <property type="evidence" value="ECO:0007669"/>
    <property type="project" value="TreeGrafter"/>
</dbReference>
<dbReference type="Pfam" id="PF21771">
    <property type="entry name" value="CFAP58_CC"/>
    <property type="match status" value="1"/>
</dbReference>
<feature type="region of interest" description="Disordered" evidence="3">
    <location>
        <begin position="1"/>
        <end position="36"/>
    </location>
</feature>
<dbReference type="Proteomes" id="UP000663877">
    <property type="component" value="Unassembled WGS sequence"/>
</dbReference>
<evidence type="ECO:0000313" key="6">
    <source>
        <dbReference type="EMBL" id="CAF0981979.1"/>
    </source>
</evidence>
<dbReference type="OrthoDB" id="264785at2759"/>
<evidence type="ECO:0000256" key="3">
    <source>
        <dbReference type="SAM" id="MobiDB-lite"/>
    </source>
</evidence>
<keyword evidence="1 2" id="KW-0175">Coiled coil</keyword>
<gene>
    <name evidence="6" type="ORF">BJG266_LOCUS14920</name>
    <name evidence="5" type="ORF">QVE165_LOCUS10332</name>
</gene>
<dbReference type="EMBL" id="CAJNOI010000064">
    <property type="protein sequence ID" value="CAF0981979.1"/>
    <property type="molecule type" value="Genomic_DNA"/>
</dbReference>
<proteinExistence type="predicted"/>
<protein>
    <recommendedName>
        <fullName evidence="4">Cilia- and flagella-associated protein 58 central coiled coil domain-containing protein</fullName>
    </recommendedName>
</protein>
<keyword evidence="7" id="KW-1185">Reference proteome</keyword>
<dbReference type="Gene3D" id="1.10.287.1490">
    <property type="match status" value="1"/>
</dbReference>
<dbReference type="EMBL" id="CAJNOM010000048">
    <property type="protein sequence ID" value="CAF0917156.1"/>
    <property type="molecule type" value="Genomic_DNA"/>
</dbReference>
<sequence length="925" mass="108245">MSDGRQSPGNAEADGGPPGSAMPSTDADGSKKQSAMLRTAFDDGALKVMEDEFQAVLTELVGGDRSLDKFRAEYEKLHKALLKSHDSEKRLMQKCRELNSELVTNSAKVQSAMKLSEEDKSAINSLRKEIEKAWKMVDAAHEKEQRAKETIQSLRIEINNLSNLVEQGTGVSVGQEQDVNDLMNARAELVQERDKLLNDITQLRRELDSNSFKQSDLEKEIQQSNEQIISLQEKITQAKNDNMRETKKREQVELELKANKQNLDLRNAEFKAQTSQFEAQQQELKKAQQHLKQLKDDNVRLTKENQILQVRLDNSRTQFTELVTTNEKLANDCSRRVIELKEKEDELVQLRKERDSEQKKKDHVEKRVRQVEDQIGEVEQQRERLRSTISSLEQEIDRFKRTQDENKKQIETLTREREQLNKTCQKLVADNQKQTDQVKTFDQTKKTLEQDITNYKDEASKQRKIILKMEKERDRYITEAGQLTNQVLALMEEVKKKELELFDQKKKIAELETRLKQQQNLYEAVRSDRNLYSKNLIESHDEIGEMKRKLKIMNHQIDQLKEEIQGKEQELVRAQADHDKVKKEKEQLIVSVEQLKREATKKEEAYANQQAEFERLNKQLSEANDERKKQLKQLQQIIAERDVLGTQLVRRNDELALLYEKLKIQQSTLNKGELQYKGRLEDLRILKLELKKLRHEKGTLQDKVSNTDDLKREVFHVQRELLRERTRCRALEEELENPMNVHRWRKLEGSDPSTFELIQKIQILQRRLIQKTEEVVQKELLIQEKEKLYAELKRILARQPGPEVAEQLSIYQETLKAKTKQLKSLASEVNMYESQIDDYKYEIDKLNRQLTEVRQKYFLQKKKETMIKERERISQAQQVTTTVNGITLQEPPPDLIQPNRTIDQARFTGGGFNLKAAPKPPTLTA</sequence>
<evidence type="ECO:0000313" key="8">
    <source>
        <dbReference type="Proteomes" id="UP000663877"/>
    </source>
</evidence>
<dbReference type="InterPro" id="IPR049270">
    <property type="entry name" value="CFAP58_CC"/>
</dbReference>
<organism evidence="6 8">
    <name type="scientific">Adineta steineri</name>
    <dbReference type="NCBI Taxonomy" id="433720"/>
    <lineage>
        <taxon>Eukaryota</taxon>
        <taxon>Metazoa</taxon>
        <taxon>Spiralia</taxon>
        <taxon>Gnathifera</taxon>
        <taxon>Rotifera</taxon>
        <taxon>Eurotatoria</taxon>
        <taxon>Bdelloidea</taxon>
        <taxon>Adinetida</taxon>
        <taxon>Adinetidae</taxon>
        <taxon>Adineta</taxon>
    </lineage>
</organism>
<dbReference type="PANTHER" id="PTHR32083">
    <property type="entry name" value="CILIA AND FLAGELLA-ASSOCIATED PROTEIN 58-RELATED"/>
    <property type="match status" value="1"/>
</dbReference>
<dbReference type="AlphaFoldDB" id="A0A814FF32"/>
<accession>A0A814FF32</accession>
<evidence type="ECO:0000259" key="4">
    <source>
        <dbReference type="Pfam" id="PF21771"/>
    </source>
</evidence>
<comment type="caution">
    <text evidence="6">The sequence shown here is derived from an EMBL/GenBank/DDBJ whole genome shotgun (WGS) entry which is preliminary data.</text>
</comment>